<keyword evidence="4" id="KW-1185">Reference proteome</keyword>
<accession>W6MTU4</accession>
<feature type="compositionally biased region" description="Acidic residues" evidence="2">
    <location>
        <begin position="420"/>
        <end position="431"/>
    </location>
</feature>
<reference evidence="3" key="1">
    <citation type="submission" date="2013-12" db="EMBL/GenBank/DDBJ databases">
        <authorList>
            <person name="Genoscope - CEA"/>
        </authorList>
    </citation>
    <scope>NUCLEOTIDE SEQUENCE</scope>
    <source>
        <strain evidence="3">CBS 1993</strain>
    </source>
</reference>
<gene>
    <name evidence="3" type="ORF">KUCA_T00004656001</name>
</gene>
<feature type="compositionally biased region" description="Basic and acidic residues" evidence="2">
    <location>
        <begin position="263"/>
        <end position="273"/>
    </location>
</feature>
<dbReference type="EMBL" id="HG793129">
    <property type="protein sequence ID" value="CDK28672.1"/>
    <property type="molecule type" value="Genomic_DNA"/>
</dbReference>
<feature type="compositionally biased region" description="Basic and acidic residues" evidence="2">
    <location>
        <begin position="318"/>
        <end position="332"/>
    </location>
</feature>
<dbReference type="GeneID" id="34522050"/>
<evidence type="ECO:0000313" key="4">
    <source>
        <dbReference type="Proteomes" id="UP000019384"/>
    </source>
</evidence>
<organism evidence="3 4">
    <name type="scientific">Kuraishia capsulata CBS 1993</name>
    <dbReference type="NCBI Taxonomy" id="1382522"/>
    <lineage>
        <taxon>Eukaryota</taxon>
        <taxon>Fungi</taxon>
        <taxon>Dikarya</taxon>
        <taxon>Ascomycota</taxon>
        <taxon>Saccharomycotina</taxon>
        <taxon>Pichiomycetes</taxon>
        <taxon>Pichiales</taxon>
        <taxon>Pichiaceae</taxon>
        <taxon>Kuraishia</taxon>
    </lineage>
</organism>
<dbReference type="AlphaFoldDB" id="W6MTU4"/>
<evidence type="ECO:0000256" key="2">
    <source>
        <dbReference type="SAM" id="MobiDB-lite"/>
    </source>
</evidence>
<dbReference type="RefSeq" id="XP_022460662.1">
    <property type="nucleotide sequence ID" value="XM_022601413.1"/>
</dbReference>
<feature type="coiled-coil region" evidence="1">
    <location>
        <begin position="161"/>
        <end position="188"/>
    </location>
</feature>
<feature type="compositionally biased region" description="Acidic residues" evidence="2">
    <location>
        <begin position="362"/>
        <end position="373"/>
    </location>
</feature>
<feature type="compositionally biased region" description="Polar residues" evidence="2">
    <location>
        <begin position="341"/>
        <end position="355"/>
    </location>
</feature>
<name>W6MTU4_9ASCO</name>
<evidence type="ECO:0000313" key="3">
    <source>
        <dbReference type="EMBL" id="CDK28672.1"/>
    </source>
</evidence>
<feature type="region of interest" description="Disordered" evidence="2">
    <location>
        <begin position="301"/>
        <end position="431"/>
    </location>
</feature>
<dbReference type="HOGENOM" id="CLU_636252_0_0_1"/>
<keyword evidence="1" id="KW-0175">Coiled coil</keyword>
<protein>
    <submittedName>
        <fullName evidence="3">Uncharacterized protein</fullName>
    </submittedName>
</protein>
<dbReference type="Proteomes" id="UP000019384">
    <property type="component" value="Unassembled WGS sequence"/>
</dbReference>
<feature type="region of interest" description="Disordered" evidence="2">
    <location>
        <begin position="248"/>
        <end position="282"/>
    </location>
</feature>
<proteinExistence type="predicted"/>
<evidence type="ECO:0000256" key="1">
    <source>
        <dbReference type="SAM" id="Coils"/>
    </source>
</evidence>
<reference evidence="3" key="2">
    <citation type="submission" date="2014-02" db="EMBL/GenBank/DDBJ databases">
        <title>Complete DNA sequence of /Kuraishia capsulata/ illustrates novel genomic features among budding yeasts (/Saccharomycotina/).</title>
        <authorList>
            <person name="Morales L."/>
            <person name="Noel B."/>
            <person name="Porcel B."/>
            <person name="Marcet-Houben M."/>
            <person name="Hullo M-F."/>
            <person name="Sacerdot C."/>
            <person name="Tekaia F."/>
            <person name="Leh-Louis V."/>
            <person name="Despons L."/>
            <person name="Khanna V."/>
            <person name="Aury J-M."/>
            <person name="Barbe V."/>
            <person name="Couloux A."/>
            <person name="Labadie K."/>
            <person name="Pelletier E."/>
            <person name="Souciet J-L."/>
            <person name="Boekhout T."/>
            <person name="Gabaldon T."/>
            <person name="Wincker P."/>
            <person name="Dujon B."/>
        </authorList>
    </citation>
    <scope>NUCLEOTIDE SEQUENCE</scope>
    <source>
        <strain evidence="3">CBS 1993</strain>
    </source>
</reference>
<sequence length="431" mass="48167">MSMFLPFLGQVLDAPADSCAAQGSCSPFPFSVLQNQPVGKPRQNYKRQHVSVIANPPAQVKTGEDANNYYILLQKQSVQHPFLKFNNGFESFEIKYLKRDNVVTITIASALDEYKKSYEFEAGSVNERSVSWELMDSTSMLVKIPKVSAAKREQISREQKYSALVQELEHVKAELRKHQQLLKSQKAQFGQQLAVERRHAAAQREAYERRLYQQSQQFRDQQVAMELQFKNAFQEAAEIQSALFQQLEREQAKQTHKQPTEGSSKEASARETKPTSPVLRSRGSVLDDIDAAFAKFFESKRSAEAANPQNIVSIPISEPEKQEQSKGSQHDDQEMDVEDPPTSSLTEDVVSSTDESGPDTPDSSDNEDNDSASEADFVVVKKSQAPSGSDSPSKPAEDDGYESSASTDSKKRSRTPSLEDVQDEEFSAFSD</sequence>